<sequence length="178" mass="21246">MKDYYIRSKEGRYIIPIKIQTYEKLYDDLDFRPKEYRKLNTDIHDFIKEVYEEIPWNEELEINFVLPQIIKSEKEEEKIKKAFENYYERKITFKKRKTKAAGIRILKYLAIAAAALVLWVLLSKTNETKIIQELLNIVATVLLWQVVSMIFVESSTLKLSKDITEKIYSSKISFSYVQ</sequence>
<accession>A0A1M5VH04</accession>
<keyword evidence="1" id="KW-0472">Membrane</keyword>
<evidence type="ECO:0000256" key="1">
    <source>
        <dbReference type="SAM" id="Phobius"/>
    </source>
</evidence>
<proteinExistence type="predicted"/>
<keyword evidence="1" id="KW-1133">Transmembrane helix</keyword>
<gene>
    <name evidence="2" type="ORF">SAMN02745196_01281</name>
</gene>
<protein>
    <submittedName>
        <fullName evidence="2">Uncharacterized protein</fullName>
    </submittedName>
</protein>
<organism evidence="2 3">
    <name type="scientific">Clostridium collagenovorans DSM 3089</name>
    <dbReference type="NCBI Taxonomy" id="1121306"/>
    <lineage>
        <taxon>Bacteria</taxon>
        <taxon>Bacillati</taxon>
        <taxon>Bacillota</taxon>
        <taxon>Clostridia</taxon>
        <taxon>Eubacteriales</taxon>
        <taxon>Clostridiaceae</taxon>
        <taxon>Clostridium</taxon>
    </lineage>
</organism>
<dbReference type="RefSeq" id="WP_072831184.1">
    <property type="nucleotide sequence ID" value="NZ_FQXP01000004.1"/>
</dbReference>
<name>A0A1M5VH04_9CLOT</name>
<keyword evidence="3" id="KW-1185">Reference proteome</keyword>
<reference evidence="2 3" key="1">
    <citation type="submission" date="2016-11" db="EMBL/GenBank/DDBJ databases">
        <authorList>
            <person name="Jaros S."/>
            <person name="Januszkiewicz K."/>
            <person name="Wedrychowicz H."/>
        </authorList>
    </citation>
    <scope>NUCLEOTIDE SEQUENCE [LARGE SCALE GENOMIC DNA]</scope>
    <source>
        <strain evidence="2 3">DSM 3089</strain>
    </source>
</reference>
<feature type="transmembrane region" description="Helical" evidence="1">
    <location>
        <begin position="134"/>
        <end position="152"/>
    </location>
</feature>
<feature type="transmembrane region" description="Helical" evidence="1">
    <location>
        <begin position="105"/>
        <end position="122"/>
    </location>
</feature>
<dbReference type="STRING" id="1121306.SAMN02745196_01281"/>
<evidence type="ECO:0000313" key="3">
    <source>
        <dbReference type="Proteomes" id="UP000184526"/>
    </source>
</evidence>
<dbReference type="EMBL" id="FQXP01000004">
    <property type="protein sequence ID" value="SHH74203.1"/>
    <property type="molecule type" value="Genomic_DNA"/>
</dbReference>
<dbReference type="AlphaFoldDB" id="A0A1M5VH04"/>
<dbReference type="Proteomes" id="UP000184526">
    <property type="component" value="Unassembled WGS sequence"/>
</dbReference>
<keyword evidence="1" id="KW-0812">Transmembrane</keyword>
<evidence type="ECO:0000313" key="2">
    <source>
        <dbReference type="EMBL" id="SHH74203.1"/>
    </source>
</evidence>